<dbReference type="InterPro" id="IPR008147">
    <property type="entry name" value="Gln_synt_N"/>
</dbReference>
<evidence type="ECO:0000259" key="7">
    <source>
        <dbReference type="PROSITE" id="PS51987"/>
    </source>
</evidence>
<evidence type="ECO:0000256" key="2">
    <source>
        <dbReference type="ARBA" id="ARBA00022741"/>
    </source>
</evidence>
<dbReference type="Pfam" id="PF00120">
    <property type="entry name" value="Gln-synt_C"/>
    <property type="match status" value="1"/>
</dbReference>
<dbReference type="OrthoDB" id="36124at2157"/>
<dbReference type="AlphaFoldDB" id="A0A2U9ISI2"/>
<keyword evidence="2" id="KW-0547">Nucleotide-binding</keyword>
<accession>A0A2U9ISI2</accession>
<evidence type="ECO:0000313" key="9">
    <source>
        <dbReference type="Proteomes" id="UP000247586"/>
    </source>
</evidence>
<reference evidence="9" key="3">
    <citation type="submission" date="2020-03" db="EMBL/GenBank/DDBJ databases">
        <title>Sequencing and Assembly of Multiple Reported Metal-Biooxidizing Members of the Extremely Thermoacidophilic Archaeal Family Sulfolobaceae.</title>
        <authorList>
            <person name="Counts J.A."/>
            <person name="Kelly R.M."/>
        </authorList>
    </citation>
    <scope>NUCLEOTIDE SEQUENCE [LARGE SCALE GENOMIC DNA]</scope>
    <source>
        <strain evidence="9">HO1-1</strain>
    </source>
</reference>
<feature type="domain" description="GS catalytic" evidence="7">
    <location>
        <begin position="109"/>
        <end position="428"/>
    </location>
</feature>
<dbReference type="STRING" id="1293036.GCA_001315825_01851"/>
<keyword evidence="3" id="KW-0067">ATP-binding</keyword>
<dbReference type="SMART" id="SM01230">
    <property type="entry name" value="Gln-synt_C"/>
    <property type="match status" value="1"/>
</dbReference>
<reference evidence="9" key="2">
    <citation type="submission" date="2020-03" db="EMBL/GenBank/DDBJ databases">
        <title>Complete Genome Sequences of Extremely Thermoacidophilic, Metal-Mobilizing Type-Strain Members of the Archaeal Family Sulfolobaceae: Acidianus brierleyi DSM-1651T, Acidianus sulfidivorans DSM-18786T, Metallosphaera hakonensis DSM-7519T, and Metallosphaera prunae DSM-10039T.</title>
        <authorList>
            <person name="Counts J.A."/>
            <person name="Kelly R.M."/>
        </authorList>
    </citation>
    <scope>NUCLEOTIDE SEQUENCE [LARGE SCALE GENOMIC DNA]</scope>
    <source>
        <strain evidence="9">HO1-1</strain>
    </source>
</reference>
<dbReference type="PROSITE" id="PS51987">
    <property type="entry name" value="GS_CATALYTIC"/>
    <property type="match status" value="1"/>
</dbReference>
<dbReference type="SUPFAM" id="SSF54368">
    <property type="entry name" value="Glutamine synthetase, N-terminal domain"/>
    <property type="match status" value="1"/>
</dbReference>
<dbReference type="PANTHER" id="PTHR43785:SF12">
    <property type="entry name" value="TYPE-1 GLUTAMINE SYNTHETASE 2"/>
    <property type="match status" value="1"/>
</dbReference>
<dbReference type="RefSeq" id="WP_110368934.1">
    <property type="nucleotide sequence ID" value="NZ_CP029287.2"/>
</dbReference>
<evidence type="ECO:0000256" key="4">
    <source>
        <dbReference type="PROSITE-ProRule" id="PRU01330"/>
    </source>
</evidence>
<proteinExistence type="inferred from homology"/>
<dbReference type="KEGG" id="mhk:DFR87_03805"/>
<dbReference type="GO" id="GO:0004356">
    <property type="term" value="F:glutamine synthetase activity"/>
    <property type="evidence" value="ECO:0007669"/>
    <property type="project" value="InterPro"/>
</dbReference>
<dbReference type="InterPro" id="IPR008146">
    <property type="entry name" value="Gln_synth_cat_dom"/>
</dbReference>
<dbReference type="GeneID" id="36834437"/>
<dbReference type="Gene3D" id="3.30.590.10">
    <property type="entry name" value="Glutamine synthetase/guanido kinase, catalytic domain"/>
    <property type="match status" value="1"/>
</dbReference>
<dbReference type="GO" id="GO:0006542">
    <property type="term" value="P:glutamine biosynthetic process"/>
    <property type="evidence" value="ECO:0007669"/>
    <property type="project" value="InterPro"/>
</dbReference>
<evidence type="ECO:0000256" key="3">
    <source>
        <dbReference type="ARBA" id="ARBA00022840"/>
    </source>
</evidence>
<comment type="similarity">
    <text evidence="4 5">Belongs to the glutamine synthetase family.</text>
</comment>
<dbReference type="PROSITE" id="PS51986">
    <property type="entry name" value="GS_BETA_GRASP"/>
    <property type="match status" value="1"/>
</dbReference>
<gene>
    <name evidence="8" type="ORF">DFR87_03805</name>
</gene>
<dbReference type="InterPro" id="IPR014746">
    <property type="entry name" value="Gln_synth/guanido_kin_cat_dom"/>
</dbReference>
<dbReference type="Gene3D" id="3.10.20.70">
    <property type="entry name" value="Glutamine synthetase, N-terminal domain"/>
    <property type="match status" value="1"/>
</dbReference>
<evidence type="ECO:0000256" key="5">
    <source>
        <dbReference type="RuleBase" id="RU000384"/>
    </source>
</evidence>
<evidence type="ECO:0000259" key="6">
    <source>
        <dbReference type="PROSITE" id="PS51986"/>
    </source>
</evidence>
<reference evidence="8 9" key="1">
    <citation type="submission" date="2018-05" db="EMBL/GenBank/DDBJ databases">
        <title>Complete Genome Sequences of Extremely Thermoacidophilic, Metal-Mobilizing Type-Strain Members of the Archaeal Family Sulfolobaceae: Acidianus brierleyi DSM-1651T, Acidianus sulfidivorans DSM-18786T, Metallosphaera hakonensis DSM-7519T, and Metallosphaera prunae DSM-10039T.</title>
        <authorList>
            <person name="Counts J.A."/>
            <person name="Kelly R.M."/>
        </authorList>
    </citation>
    <scope>NUCLEOTIDE SEQUENCE [LARGE SCALE GENOMIC DNA]</scope>
    <source>
        <strain evidence="8 9">HO1-1</strain>
    </source>
</reference>
<name>A0A2U9ISI2_9CREN</name>
<dbReference type="InterPro" id="IPR036651">
    <property type="entry name" value="Gln_synt_N_sf"/>
</dbReference>
<dbReference type="Proteomes" id="UP000247586">
    <property type="component" value="Chromosome"/>
</dbReference>
<dbReference type="GO" id="GO:0005524">
    <property type="term" value="F:ATP binding"/>
    <property type="evidence" value="ECO:0007669"/>
    <property type="project" value="UniProtKB-KW"/>
</dbReference>
<dbReference type="PANTHER" id="PTHR43785">
    <property type="entry name" value="GAMMA-GLUTAMYLPUTRESCINE SYNTHETASE"/>
    <property type="match status" value="1"/>
</dbReference>
<evidence type="ECO:0000313" key="8">
    <source>
        <dbReference type="EMBL" id="AWR98964.1"/>
    </source>
</evidence>
<sequence>MSRTDLMETLKSGRIDYVRVEFIDLLGHVRGRSLRRAEFEKVMSTNQGVPYAESLVMLDYLDRPMRTKYEDMLAIPDPQSFVIIPYLERTARVLSFLFSPDGTPLKYCTRSLLQRAISRLEEHGLRLETSFEPTFYLLKDDQNGMEPSDQGKAFSPEGLMDQQGFLKDVIKYLELVGVQVEMINKHYGPGQYEITFSSSDAMVSSDYLITAREVIRDVAKLYNKVATFMPKPFSNTPGSSMDIYLRLVKTDGSDAMLDSNDPKGIGLSKTAYSFFSGILEHLGSILAIASPTINSYKRFKELITPNLGGMGTERHFLLRIPSNVKESKSIEFRLADPLTNSYLLLAAIILSGIDGIERGLDIEINNVVTTIPRDIREALNNLERDGTLKYSLGEDLVRLFLELKAREIEDYESFITQWERDAYLKAGW</sequence>
<evidence type="ECO:0000256" key="1">
    <source>
        <dbReference type="ARBA" id="ARBA00022598"/>
    </source>
</evidence>
<dbReference type="EMBL" id="CP029287">
    <property type="protein sequence ID" value="AWR98964.1"/>
    <property type="molecule type" value="Genomic_DNA"/>
</dbReference>
<protein>
    <submittedName>
        <fullName evidence="8">Glutamine synthetase</fullName>
    </submittedName>
</protein>
<keyword evidence="1" id="KW-0436">Ligase</keyword>
<organism evidence="8 9">
    <name type="scientific">Metallosphaera hakonensis JCM 8857 = DSM 7519</name>
    <dbReference type="NCBI Taxonomy" id="1293036"/>
    <lineage>
        <taxon>Archaea</taxon>
        <taxon>Thermoproteota</taxon>
        <taxon>Thermoprotei</taxon>
        <taxon>Sulfolobales</taxon>
        <taxon>Sulfolobaceae</taxon>
        <taxon>Metallosphaera</taxon>
    </lineage>
</organism>
<keyword evidence="9" id="KW-1185">Reference proteome</keyword>
<feature type="domain" description="GS beta-grasp" evidence="6">
    <location>
        <begin position="13"/>
        <end position="102"/>
    </location>
</feature>
<dbReference type="SUPFAM" id="SSF55931">
    <property type="entry name" value="Glutamine synthetase/guanido kinase"/>
    <property type="match status" value="1"/>
</dbReference>